<dbReference type="GO" id="GO:0031048">
    <property type="term" value="P:regulatory ncRNA-mediated heterochromatin formation"/>
    <property type="evidence" value="ECO:0007669"/>
    <property type="project" value="TreeGrafter"/>
</dbReference>
<proteinExistence type="inferred from homology"/>
<dbReference type="InterPro" id="IPR013633">
    <property type="entry name" value="NRDE-2"/>
</dbReference>
<protein>
    <submittedName>
        <fullName evidence="5">CSON007491 protein</fullName>
    </submittedName>
</protein>
<dbReference type="EMBL" id="UFQT01000283">
    <property type="protein sequence ID" value="SSX22758.1"/>
    <property type="molecule type" value="Genomic_DNA"/>
</dbReference>
<dbReference type="EMBL" id="UFQS01000283">
    <property type="protein sequence ID" value="SSX02383.1"/>
    <property type="molecule type" value="Genomic_DNA"/>
</dbReference>
<evidence type="ECO:0000256" key="3">
    <source>
        <dbReference type="ARBA" id="ARBA00023242"/>
    </source>
</evidence>
<reference evidence="5" key="1">
    <citation type="submission" date="2018-04" db="EMBL/GenBank/DDBJ databases">
        <authorList>
            <person name="Go L.Y."/>
            <person name="Mitchell J.A."/>
        </authorList>
    </citation>
    <scope>NUCLEOTIDE SEQUENCE</scope>
    <source>
        <tissue evidence="5">Whole organism</tissue>
    </source>
</reference>
<feature type="compositionally biased region" description="Basic and acidic residues" evidence="4">
    <location>
        <begin position="11"/>
        <end position="21"/>
    </location>
</feature>
<dbReference type="Gene3D" id="1.25.40.10">
    <property type="entry name" value="Tetratricopeptide repeat domain"/>
    <property type="match status" value="1"/>
</dbReference>
<dbReference type="SUPFAM" id="SSF48452">
    <property type="entry name" value="TPR-like"/>
    <property type="match status" value="1"/>
</dbReference>
<evidence type="ECO:0000313" key="5">
    <source>
        <dbReference type="EMBL" id="SSX02383.1"/>
    </source>
</evidence>
<dbReference type="Pfam" id="PF08424">
    <property type="entry name" value="NRDE-2"/>
    <property type="match status" value="1"/>
</dbReference>
<evidence type="ECO:0000313" key="6">
    <source>
        <dbReference type="EMBL" id="SSX22758.1"/>
    </source>
</evidence>
<dbReference type="GO" id="GO:1902369">
    <property type="term" value="P:negative regulation of RNA catabolic process"/>
    <property type="evidence" value="ECO:0007669"/>
    <property type="project" value="TreeGrafter"/>
</dbReference>
<dbReference type="AlphaFoldDB" id="A0A336KHJ4"/>
<dbReference type="PANTHER" id="PTHR13471:SF0">
    <property type="entry name" value="NUCLEAR EXOSOME REGULATOR NRDE2"/>
    <property type="match status" value="1"/>
</dbReference>
<accession>A0A336KHJ4</accession>
<evidence type="ECO:0000256" key="4">
    <source>
        <dbReference type="SAM" id="MobiDB-lite"/>
    </source>
</evidence>
<feature type="region of interest" description="Disordered" evidence="4">
    <location>
        <begin position="1"/>
        <end position="59"/>
    </location>
</feature>
<name>A0A336KHJ4_CULSO</name>
<comment type="subcellular location">
    <subcellularLocation>
        <location evidence="1">Nucleus</location>
    </subcellularLocation>
</comment>
<feature type="compositionally biased region" description="Low complexity" evidence="4">
    <location>
        <begin position="37"/>
        <end position="47"/>
    </location>
</feature>
<organism evidence="5">
    <name type="scientific">Culicoides sonorensis</name>
    <name type="common">Biting midge</name>
    <dbReference type="NCBI Taxonomy" id="179676"/>
    <lineage>
        <taxon>Eukaryota</taxon>
        <taxon>Metazoa</taxon>
        <taxon>Ecdysozoa</taxon>
        <taxon>Arthropoda</taxon>
        <taxon>Hexapoda</taxon>
        <taxon>Insecta</taxon>
        <taxon>Pterygota</taxon>
        <taxon>Neoptera</taxon>
        <taxon>Endopterygota</taxon>
        <taxon>Diptera</taxon>
        <taxon>Nematocera</taxon>
        <taxon>Chironomoidea</taxon>
        <taxon>Ceratopogonidae</taxon>
        <taxon>Ceratopogoninae</taxon>
        <taxon>Culicoides</taxon>
        <taxon>Monoculicoides</taxon>
    </lineage>
</organism>
<evidence type="ECO:0000256" key="1">
    <source>
        <dbReference type="ARBA" id="ARBA00004123"/>
    </source>
</evidence>
<dbReference type="GO" id="GO:0071013">
    <property type="term" value="C:catalytic step 2 spliceosome"/>
    <property type="evidence" value="ECO:0007669"/>
    <property type="project" value="TreeGrafter"/>
</dbReference>
<dbReference type="OMA" id="EIDETHM"/>
<comment type="similarity">
    <text evidence="2">Belongs to the NRDE2 family.</text>
</comment>
<dbReference type="VEuPathDB" id="VectorBase:CSON007491"/>
<sequence>MSLFPAYNTQNDEKDQNREETAVASTSSWLENESYKEQSSSSNNPSNVVTIEDESCSSDSDVQFIDESKKVGKKRKHKKEKKKSKKIQITIDENSDFYEDKKPLKAYLTVVTLKKPGCPRYDRSQNFSLIQYGYFDRPKYKRYYKAMKKFQLNDEKVKEFNDEENDLDLGFQKYLKSNPKDVDEWLKYVNFKDSTMPILDNYQKEKTKLDIVDKAMKFNPESETLLRKYLELLPKVHPTDEVLEIIERMIKKNPNNFLTWNALIYNKQSSMAQCNVPDVLEKYQDCLKALFSVVKNDEILVKIFKNLAIFLRQSGLFEQFFSLLMLELSLNVSTTAFNRISRTSDENNTTLIEYEELILRSGLPMNEIWLRIEKLRSAFNFLPCVTTDLKSDPQRIVLNEDICGFVYPLMNKNYNFDLFILVLKMLKYPLGGCLFQSSSFFSQEVYENDTIEDILSTFLELRRDPTMDAILFSIIKEIQVPPSYINTNLAHELYRNMLFEVILTGASCFNQKQNLILFKLYLQLERILVVIEKISSKDGNLTPEFKKQVKSRIKKAIKNMNYQSNLLIYNEYAWVTYELDGFEAAEAILQTTIQQNFIESTEFSRLCISYVELLILNGNYAKSIEILTGLVLGKVSFEQDVIELQATKKLIVLQKLTENLSNSLEVEMKSDMFEIEDYFSESKLMLNFKAKIFYVTLVKSVDESITVIRDILKKFPEKNQKHTFIREKIYEFIVFLYYTIGNQDKSLFEFILQGIQDLPSNLTLLRVVVSDLKTSWMNIKLKVTKNLTTNSVIFLIAACRYRCAKYSIDVEGENYEDAYKKRVISLLEVVTDKKSGIRQNALLWRLYLRALFDVNSNQTLVKCRNTLYEALDVCPWNKALYLDGAFFSPQELPQLMDLILEKQLRIHAIPEELQILRNELINFK</sequence>
<dbReference type="InterPro" id="IPR011990">
    <property type="entry name" value="TPR-like_helical_dom_sf"/>
</dbReference>
<dbReference type="PANTHER" id="PTHR13471">
    <property type="entry name" value="TETRATRICOPEPTIDE-LIKE HELICAL"/>
    <property type="match status" value="1"/>
</dbReference>
<evidence type="ECO:0000256" key="2">
    <source>
        <dbReference type="ARBA" id="ARBA00009265"/>
    </source>
</evidence>
<keyword evidence="3" id="KW-0539">Nucleus</keyword>
<gene>
    <name evidence="5" type="primary">CSON007491</name>
</gene>
<reference evidence="6" key="2">
    <citation type="submission" date="2018-07" db="EMBL/GenBank/DDBJ databases">
        <authorList>
            <person name="Quirk P.G."/>
            <person name="Krulwich T.A."/>
        </authorList>
    </citation>
    <scope>NUCLEOTIDE SEQUENCE</scope>
</reference>